<evidence type="ECO:0000256" key="1">
    <source>
        <dbReference type="SAM" id="MobiDB-lite"/>
    </source>
</evidence>
<dbReference type="EMBL" id="AP008957">
    <property type="protein sequence ID" value="BAH34043.1"/>
    <property type="molecule type" value="Genomic_DNA"/>
</dbReference>
<dbReference type="HOGENOM" id="CLU_041012_1_0_11"/>
<dbReference type="eggNOG" id="COG4643">
    <property type="taxonomic scope" value="Bacteria"/>
</dbReference>
<reference evidence="3 4" key="2">
    <citation type="journal article" date="2006" name="Environ. Microbiol.">
        <title>Sequence analysis of three plasmids harboured in Rhodococcus erythropolis strain PR4.</title>
        <authorList>
            <person name="Sekine M."/>
            <person name="Tanikawa S."/>
            <person name="Omata S."/>
            <person name="Saito M."/>
            <person name="Fujisawa T."/>
            <person name="Tsukatani N."/>
            <person name="Tajima T."/>
            <person name="Sekigawa T."/>
            <person name="Kosugi H."/>
            <person name="Matsuo Y."/>
            <person name="Nishiko R."/>
            <person name="Imamura K."/>
            <person name="Ito M."/>
            <person name="Narita H."/>
            <person name="Tago S."/>
            <person name="Fujita N."/>
            <person name="Harayama S."/>
        </authorList>
    </citation>
    <scope>NUCLEOTIDE SEQUENCE [LARGE SCALE GENOMIC DNA]</scope>
    <source>
        <strain evidence="4">PR4 / NBRC 100887</strain>
    </source>
</reference>
<feature type="region of interest" description="Disordered" evidence="1">
    <location>
        <begin position="1"/>
        <end position="55"/>
    </location>
</feature>
<dbReference type="InterPro" id="IPR022081">
    <property type="entry name" value="DUF3631"/>
</dbReference>
<evidence type="ECO:0000313" key="3">
    <source>
        <dbReference type="EMBL" id="BAH34043.1"/>
    </source>
</evidence>
<feature type="domain" description="DUF3631" evidence="2">
    <location>
        <begin position="225"/>
        <end position="331"/>
    </location>
</feature>
<dbReference type="Pfam" id="PF12307">
    <property type="entry name" value="DUF3631"/>
    <property type="match status" value="1"/>
</dbReference>
<evidence type="ECO:0000259" key="2">
    <source>
        <dbReference type="Pfam" id="PF12307"/>
    </source>
</evidence>
<gene>
    <name evidence="3" type="ordered locus">RER_33350</name>
</gene>
<dbReference type="AlphaFoldDB" id="C1A0A8"/>
<organism evidence="3 4">
    <name type="scientific">Rhodococcus erythropolis (strain PR4 / NBRC 100887)</name>
    <dbReference type="NCBI Taxonomy" id="234621"/>
    <lineage>
        <taxon>Bacteria</taxon>
        <taxon>Bacillati</taxon>
        <taxon>Actinomycetota</taxon>
        <taxon>Actinomycetes</taxon>
        <taxon>Mycobacteriales</taxon>
        <taxon>Nocardiaceae</taxon>
        <taxon>Rhodococcus</taxon>
        <taxon>Rhodococcus erythropolis group</taxon>
    </lineage>
</organism>
<sequence>MTPATPAGTADETSTRPTSDDAPSQVRAYEKANGTGGTGSRGVDQETPDSAPLGSILDDTEKLIRRWITYTHEAHYVTNALWVAATHLIDESNYAPPLVLNAPRMNSGKTTVQDITRMMSRDSLAASNVTGAALFRLIDAKHPTIFIDEADNSNLDAEGGEVFRAVMTSGFKRGASSNFIRSVQGKGDFVPKVYNVFGLVCIAGNGKFAPETVLSRGFVIPLLPRTAAEEAVAEEFDEEYHEGLLDEVRGRFETFVAAMEPGIVRGREVECTVGGRNAQKWRFLLRIADLAGGEWPRRTREAAEYLCGVGKESKEYANEATLLLRDLRTVFVYLLATDDPQNSDAKLREGIPTRTLLSYLHQPDHPDFTRPLVNSKGELVELPPVDPCWASKSDELDDNRLTRILRESFAIHSSKKRNMYPDGKQLRGYAVADLVDLFGRFL</sequence>
<evidence type="ECO:0000313" key="4">
    <source>
        <dbReference type="Proteomes" id="UP000002204"/>
    </source>
</evidence>
<dbReference type="Proteomes" id="UP000002204">
    <property type="component" value="Chromosome"/>
</dbReference>
<accession>C1A0A8</accession>
<reference evidence="4" key="1">
    <citation type="submission" date="2005-03" db="EMBL/GenBank/DDBJ databases">
        <title>Comparison of the complete genome sequences of Rhodococcus erythropolis PR4 and Rhodococcus opacus B4.</title>
        <authorList>
            <person name="Takarada H."/>
            <person name="Sekine M."/>
            <person name="Hosoyama A."/>
            <person name="Yamada R."/>
            <person name="Fujisawa T."/>
            <person name="Omata S."/>
            <person name="Shimizu A."/>
            <person name="Tsukatani N."/>
            <person name="Tanikawa S."/>
            <person name="Fujita N."/>
            <person name="Harayama S."/>
        </authorList>
    </citation>
    <scope>NUCLEOTIDE SEQUENCE [LARGE SCALE GENOMIC DNA]</scope>
    <source>
        <strain evidence="4">PR4 / NBRC 100887</strain>
    </source>
</reference>
<name>C1A0A8_RHOE4</name>
<proteinExistence type="predicted"/>
<protein>
    <recommendedName>
        <fullName evidence="2">DUF3631 domain-containing protein</fullName>
    </recommendedName>
</protein>
<dbReference type="KEGG" id="rer:RER_33350"/>